<proteinExistence type="predicted"/>
<dbReference type="Pfam" id="PF11814">
    <property type="entry name" value="DUF3335"/>
    <property type="match status" value="1"/>
</dbReference>
<name>A0AAU3GW55_9ACTN</name>
<evidence type="ECO:0000313" key="2">
    <source>
        <dbReference type="EMBL" id="WTY97257.1"/>
    </source>
</evidence>
<dbReference type="EMBL" id="CP109535">
    <property type="protein sequence ID" value="WTY97257.1"/>
    <property type="molecule type" value="Genomic_DNA"/>
</dbReference>
<protein>
    <submittedName>
        <fullName evidence="2">Peptidase C39 family protein</fullName>
    </submittedName>
</protein>
<evidence type="ECO:0000256" key="1">
    <source>
        <dbReference type="SAM" id="MobiDB-lite"/>
    </source>
</evidence>
<accession>A0AAU3GW55</accession>
<reference evidence="2" key="1">
    <citation type="submission" date="2022-10" db="EMBL/GenBank/DDBJ databases">
        <title>The complete genomes of actinobacterial strains from the NBC collection.</title>
        <authorList>
            <person name="Joergensen T.S."/>
            <person name="Alvarez Arevalo M."/>
            <person name="Sterndorff E.B."/>
            <person name="Faurdal D."/>
            <person name="Vuksanovic O."/>
            <person name="Mourched A.-S."/>
            <person name="Charusanti P."/>
            <person name="Shaw S."/>
            <person name="Blin K."/>
            <person name="Weber T."/>
        </authorList>
    </citation>
    <scope>NUCLEOTIDE SEQUENCE</scope>
    <source>
        <strain evidence="2">NBC_01401</strain>
    </source>
</reference>
<dbReference type="InterPro" id="IPR021770">
    <property type="entry name" value="DUF3335"/>
</dbReference>
<sequence length="400" mass="42483">MTHRPPSLALFDPSGAPVRSVVVPFDPDTSPDPLSRIGEEIPERWKTVDRSAHAPRIVAVPGEDGADWVAAALVTARPQTGYLKIVDVVGDVRAAVTAVVARAREQGLVQVKWEGWTASPQDAAAAGFAPLRPPSVPPEDGAGPDAGYVRWLYDGAGTEQPYDPGTEQPYDPGPEPPYYRQTTHFTCGAVTALVAQAHAGTLPGEGEALDREAELTLWRGATNFPACEPVGLGVAVRRAWPASRVTVHLDTDLPVLLDHYPAEEQEWRALLQRTSRTEAGRIGVPVDPGRLPLAGIRSAIGRREHVLLLVSLVGMQGFDVPHWVLCHGVVPGAVVIEDPWAHAVAGDTWVDAHMLPVPDASLDTMSAMSSVSVDGFRGAVTIGRPQGSDTSGHLGDAPTP</sequence>
<gene>
    <name evidence="2" type="ORF">OG626_21330</name>
</gene>
<organism evidence="2">
    <name type="scientific">Streptomyces sp. NBC_01401</name>
    <dbReference type="NCBI Taxonomy" id="2903854"/>
    <lineage>
        <taxon>Bacteria</taxon>
        <taxon>Bacillati</taxon>
        <taxon>Actinomycetota</taxon>
        <taxon>Actinomycetes</taxon>
        <taxon>Kitasatosporales</taxon>
        <taxon>Streptomycetaceae</taxon>
        <taxon>Streptomyces</taxon>
    </lineage>
</organism>
<feature type="region of interest" description="Disordered" evidence="1">
    <location>
        <begin position="126"/>
        <end position="149"/>
    </location>
</feature>
<dbReference type="AlphaFoldDB" id="A0AAU3GW55"/>